<dbReference type="SUPFAM" id="SSF103256">
    <property type="entry name" value="Hypothetical protein TM0160"/>
    <property type="match status" value="1"/>
</dbReference>
<protein>
    <recommendedName>
        <fullName evidence="1">BFN domain-containing protein</fullName>
    </recommendedName>
</protein>
<dbReference type="Pfam" id="PF02577">
    <property type="entry name" value="BFN_dom"/>
    <property type="match status" value="1"/>
</dbReference>
<comment type="caution">
    <text evidence="2">The sequence shown here is derived from an EMBL/GenBank/DDBJ whole genome shotgun (WGS) entry which is preliminary data.</text>
</comment>
<sequence length="197" mass="21965">MKKLELDIVALSHSVTQSHNYAVVLGEKTGSRRLPIVIGSFEAQAIAVAMERMTPNRPLTHDLFKNTLDTFNIELKEVIINNLLDGIFYARLICIKDGEIIEIDSRTSDALAMAVRFNCPIFTYEFILDAAGVVLEDGEDEDGPAPDADAGVTEQKASLSAYTVEDLRKMLDEVLSEENYERAAEIRDEIDRRQQGS</sequence>
<dbReference type="OrthoDB" id="9788698at2"/>
<name>A0A5C6RFF8_9BACT</name>
<dbReference type="Gene3D" id="3.10.690.10">
    <property type="entry name" value="Bifunctional nuclease domain"/>
    <property type="match status" value="1"/>
</dbReference>
<reference evidence="2 3" key="1">
    <citation type="submission" date="2019-08" db="EMBL/GenBank/DDBJ databases">
        <title>Genome of Phaeodactylibacter luteus.</title>
        <authorList>
            <person name="Bowman J.P."/>
        </authorList>
    </citation>
    <scope>NUCLEOTIDE SEQUENCE [LARGE SCALE GENOMIC DNA]</scope>
    <source>
        <strain evidence="2 3">KCTC 42180</strain>
    </source>
</reference>
<organism evidence="2 3">
    <name type="scientific">Phaeodactylibacter luteus</name>
    <dbReference type="NCBI Taxonomy" id="1564516"/>
    <lineage>
        <taxon>Bacteria</taxon>
        <taxon>Pseudomonadati</taxon>
        <taxon>Bacteroidota</taxon>
        <taxon>Saprospiria</taxon>
        <taxon>Saprospirales</taxon>
        <taxon>Haliscomenobacteraceae</taxon>
        <taxon>Phaeodactylibacter</taxon>
    </lineage>
</organism>
<dbReference type="GO" id="GO:0004518">
    <property type="term" value="F:nuclease activity"/>
    <property type="evidence" value="ECO:0007669"/>
    <property type="project" value="InterPro"/>
</dbReference>
<dbReference type="AlphaFoldDB" id="A0A5C6RFF8"/>
<dbReference type="Pfam" id="PF02151">
    <property type="entry name" value="UVR"/>
    <property type="match status" value="1"/>
</dbReference>
<dbReference type="Proteomes" id="UP000321580">
    <property type="component" value="Unassembled WGS sequence"/>
</dbReference>
<proteinExistence type="predicted"/>
<evidence type="ECO:0000313" key="2">
    <source>
        <dbReference type="EMBL" id="TXB59408.1"/>
    </source>
</evidence>
<dbReference type="PANTHER" id="PTHR15160">
    <property type="entry name" value="VON HIPPEL-LINDAU PROTEIN"/>
    <property type="match status" value="1"/>
</dbReference>
<dbReference type="InterPro" id="IPR036104">
    <property type="entry name" value="BFN_sf"/>
</dbReference>
<evidence type="ECO:0000313" key="3">
    <source>
        <dbReference type="Proteomes" id="UP000321580"/>
    </source>
</evidence>
<keyword evidence="3" id="KW-1185">Reference proteome</keyword>
<dbReference type="InterPro" id="IPR001943">
    <property type="entry name" value="UVR_dom"/>
</dbReference>
<dbReference type="InterPro" id="IPR003729">
    <property type="entry name" value="Bi_nuclease_dom"/>
</dbReference>
<dbReference type="RefSeq" id="WP_147169666.1">
    <property type="nucleotide sequence ID" value="NZ_VOOR01000100.1"/>
</dbReference>
<accession>A0A5C6RFF8</accession>
<gene>
    <name evidence="2" type="ORF">FRY97_21380</name>
</gene>
<evidence type="ECO:0000259" key="1">
    <source>
        <dbReference type="PROSITE" id="PS51658"/>
    </source>
</evidence>
<dbReference type="PANTHER" id="PTHR15160:SF1">
    <property type="entry name" value="VON HIPPEL-LINDAU DISEASE TUMOR SUPPRESSOR"/>
    <property type="match status" value="1"/>
</dbReference>
<dbReference type="EMBL" id="VOOR01000100">
    <property type="protein sequence ID" value="TXB59408.1"/>
    <property type="molecule type" value="Genomic_DNA"/>
</dbReference>
<dbReference type="PROSITE" id="PS51658">
    <property type="entry name" value="BFN"/>
    <property type="match status" value="1"/>
</dbReference>
<feature type="domain" description="BFN" evidence="1">
    <location>
        <begin position="3"/>
        <end position="135"/>
    </location>
</feature>